<evidence type="ECO:0000313" key="2">
    <source>
        <dbReference type="EMBL" id="MDR4249018.1"/>
    </source>
</evidence>
<dbReference type="AlphaFoldDB" id="A0AAE3WI18"/>
<gene>
    <name evidence="2" type="ORF">FO508_01475</name>
</gene>
<dbReference type="NCBIfam" id="TIGR01538">
    <property type="entry name" value="portal_SPP1"/>
    <property type="match status" value="1"/>
</dbReference>
<dbReference type="EMBL" id="VKQA01000001">
    <property type="protein sequence ID" value="MDR4249018.1"/>
    <property type="molecule type" value="Genomic_DNA"/>
</dbReference>
<dbReference type="RefSeq" id="WP_309415400.1">
    <property type="nucleotide sequence ID" value="NZ_CP187658.1"/>
</dbReference>
<dbReference type="Pfam" id="PF05133">
    <property type="entry name" value="SPP1_portal"/>
    <property type="match status" value="1"/>
</dbReference>
<name>A0AAE3WI18_BACPU</name>
<dbReference type="InterPro" id="IPR006428">
    <property type="entry name" value="Portal_SPP1-type"/>
</dbReference>
<proteinExistence type="predicted"/>
<accession>A0AAE3WI18</accession>
<evidence type="ECO:0000313" key="3">
    <source>
        <dbReference type="Proteomes" id="UP001182042"/>
    </source>
</evidence>
<comment type="caution">
    <text evidence="2">The sequence shown here is derived from an EMBL/GenBank/DDBJ whole genome shotgun (WGS) entry which is preliminary data.</text>
</comment>
<protein>
    <submittedName>
        <fullName evidence="2">Phage portal protein</fullName>
    </submittedName>
</protein>
<evidence type="ECO:0000256" key="1">
    <source>
        <dbReference type="SAM" id="MobiDB-lite"/>
    </source>
</evidence>
<feature type="region of interest" description="Disordered" evidence="1">
    <location>
        <begin position="456"/>
        <end position="486"/>
    </location>
</feature>
<dbReference type="InterPro" id="IPR021145">
    <property type="entry name" value="Portal_protein_SPP1_Gp6-like"/>
</dbReference>
<feature type="compositionally biased region" description="Acidic residues" evidence="1">
    <location>
        <begin position="472"/>
        <end position="486"/>
    </location>
</feature>
<organism evidence="2 3">
    <name type="scientific">Bacillus pumilus</name>
    <name type="common">Bacillus mesentericus</name>
    <dbReference type="NCBI Taxonomy" id="1408"/>
    <lineage>
        <taxon>Bacteria</taxon>
        <taxon>Bacillati</taxon>
        <taxon>Bacillota</taxon>
        <taxon>Bacilli</taxon>
        <taxon>Bacillales</taxon>
        <taxon>Bacillaceae</taxon>
        <taxon>Bacillus</taxon>
    </lineage>
</organism>
<sequence>MYPISPTHTEELIKIIEDSAETSDKQPDTTILQKMIDKHAVERDQMLEGVAYYLNQADIKKRVRYYYKHGVKMVDTDKPNNRISHNWHKLLVQQKVQYLLGKPITFNAEDETFLEVVNDFIDEDFDDCMQELLKNASNKGKEWLHPFVDEEGNFDYLRIPAEEVIPVYDSTKKRSLLYAIRYYDVKNIDDEITRKVELYTDEQIFYYVERNGSLELDFDYEKNPESHFYTKEGEGYGWGKVPMIEFKNNEEGVSDLIFYKDLIDQYNNNISNNANTFDEMQDLIYVLKNFAGQDLSEFTTNLRHYKAVEVSGDGGLEMKSAEIPMDSANSHLDRLEENIYRFGQGVNNNPDKVGNSPTNVAIKNLYSLLDLKANEAERKFRPALHAFFWFFTEYLKMTGQGEYDHTLLQMTFNRSRMTNELEQVQMSNQSTDLSRETRIANHPWVDDVEAELKRIEAEESEYRNSMPPLTDIEPEAGGDEDEPKRD</sequence>
<dbReference type="Proteomes" id="UP001182042">
    <property type="component" value="Unassembled WGS sequence"/>
</dbReference>
<reference evidence="2" key="1">
    <citation type="submission" date="2019-07" db="EMBL/GenBank/DDBJ databases">
        <title>Phylogenomic Reclassification of ATCC Bacillus Strains and Various Taxa within the Genus Bacillus.</title>
        <authorList>
            <person name="Riojas M.A."/>
            <person name="Frank A.M."/>
            <person name="Fenn S.L."/>
            <person name="King S."/>
            <person name="Brower S."/>
            <person name="Hazbon M.H."/>
        </authorList>
    </citation>
    <scope>NUCLEOTIDE SEQUENCE</scope>
    <source>
        <strain evidence="2">ATCC 27142</strain>
    </source>
</reference>